<keyword evidence="2" id="KW-1185">Reference proteome</keyword>
<dbReference type="RefSeq" id="XP_004029763.1">
    <property type="nucleotide sequence ID" value="XM_004029715.1"/>
</dbReference>
<reference evidence="1 2" key="1">
    <citation type="submission" date="2011-07" db="EMBL/GenBank/DDBJ databases">
        <authorList>
            <person name="Coyne R."/>
            <person name="Brami D."/>
            <person name="Johnson J."/>
            <person name="Hostetler J."/>
            <person name="Hannick L."/>
            <person name="Clark T."/>
            <person name="Cassidy-Hanley D."/>
            <person name="Inman J."/>
        </authorList>
    </citation>
    <scope>NUCLEOTIDE SEQUENCE [LARGE SCALE GENOMIC DNA]</scope>
    <source>
        <strain evidence="1 2">G5</strain>
    </source>
</reference>
<dbReference type="InParanoid" id="G0R1X5"/>
<accession>G0R1X5</accession>
<name>G0R1X5_ICHMU</name>
<dbReference type="EMBL" id="GL984233">
    <property type="protein sequence ID" value="EGR28527.1"/>
    <property type="molecule type" value="Genomic_DNA"/>
</dbReference>
<gene>
    <name evidence="1" type="ORF">IMG5_173440</name>
</gene>
<organism evidence="1 2">
    <name type="scientific">Ichthyophthirius multifiliis</name>
    <name type="common">White spot disease agent</name>
    <name type="synonym">Ich</name>
    <dbReference type="NCBI Taxonomy" id="5932"/>
    <lineage>
        <taxon>Eukaryota</taxon>
        <taxon>Sar</taxon>
        <taxon>Alveolata</taxon>
        <taxon>Ciliophora</taxon>
        <taxon>Intramacronucleata</taxon>
        <taxon>Oligohymenophorea</taxon>
        <taxon>Hymenostomatida</taxon>
        <taxon>Ophryoglenina</taxon>
        <taxon>Ichthyophthirius</taxon>
    </lineage>
</organism>
<dbReference type="AlphaFoldDB" id="G0R1X5"/>
<evidence type="ECO:0000313" key="1">
    <source>
        <dbReference type="EMBL" id="EGR28527.1"/>
    </source>
</evidence>
<evidence type="ECO:0000313" key="2">
    <source>
        <dbReference type="Proteomes" id="UP000008983"/>
    </source>
</evidence>
<dbReference type="Proteomes" id="UP000008983">
    <property type="component" value="Unassembled WGS sequence"/>
</dbReference>
<protein>
    <submittedName>
        <fullName evidence="1">Uncharacterized protein</fullName>
    </submittedName>
</protein>
<proteinExistence type="predicted"/>
<dbReference type="GeneID" id="14904616"/>
<sequence length="153" mass="19160">MKKNKTQKNQIKKKLYQDGQIIDQKMPKKSLQCPLESILGLFMRLYYQRKAIQWKNIKNQFHKKNKRLTCYYVDSYLLRIQVYWQVRKRRNIPKIQKKNKRKTQKKANKKKYLKCGQIAQEQKRLKQIIQFKMQKRAFYYVNQWIFYFPEKWI</sequence>